<reference evidence="1 2" key="1">
    <citation type="submission" date="2017-04" db="EMBL/GenBank/DDBJ databases">
        <title>Draft genome of the yeast Clavispora lusitaniae type strain CBS 6936.</title>
        <authorList>
            <person name="Durrens P."/>
            <person name="Klopp C."/>
            <person name="Biteau N."/>
            <person name="Fitton-Ouhabi V."/>
            <person name="Dementhon K."/>
            <person name="Accoceberry I."/>
            <person name="Sherman D.J."/>
            <person name="Noel T."/>
        </authorList>
    </citation>
    <scope>NUCLEOTIDE SEQUENCE [LARGE SCALE GENOMIC DNA]</scope>
    <source>
        <strain evidence="1 2">CBS 6936</strain>
    </source>
</reference>
<organism evidence="1 2">
    <name type="scientific">Clavispora lusitaniae</name>
    <name type="common">Candida lusitaniae</name>
    <dbReference type="NCBI Taxonomy" id="36911"/>
    <lineage>
        <taxon>Eukaryota</taxon>
        <taxon>Fungi</taxon>
        <taxon>Dikarya</taxon>
        <taxon>Ascomycota</taxon>
        <taxon>Saccharomycotina</taxon>
        <taxon>Pichiomycetes</taxon>
        <taxon>Metschnikowiaceae</taxon>
        <taxon>Clavispora</taxon>
    </lineage>
</organism>
<name>A0AA91T2K0_CLALS</name>
<dbReference type="KEGG" id="clus:A9F13_06g03113"/>
<dbReference type="EMBL" id="LYUB02000006">
    <property type="protein sequence ID" value="OVF09155.1"/>
    <property type="molecule type" value="Genomic_DNA"/>
</dbReference>
<protein>
    <submittedName>
        <fullName evidence="1">Uncharacterized protein</fullName>
    </submittedName>
</protein>
<accession>A0AA91T2K0</accession>
<dbReference type="AlphaFoldDB" id="A0AA91T2K0"/>
<evidence type="ECO:0000313" key="2">
    <source>
        <dbReference type="Proteomes" id="UP000195602"/>
    </source>
</evidence>
<gene>
    <name evidence="1" type="ORF">A9F13_06g03113</name>
</gene>
<sequence>MLALGQCMLLDALAGSSYLKANHPNLHYHIGEKYKHLEQTLSGIWLVSCEIDTHVFTIIPNWENFDVLGSYYQYNVLPETQESVVS</sequence>
<proteinExistence type="predicted"/>
<dbReference type="Proteomes" id="UP000195602">
    <property type="component" value="Unassembled WGS sequence"/>
</dbReference>
<comment type="caution">
    <text evidence="1">The sequence shown here is derived from an EMBL/GenBank/DDBJ whole genome shotgun (WGS) entry which is preliminary data.</text>
</comment>
<evidence type="ECO:0000313" key="1">
    <source>
        <dbReference type="EMBL" id="OVF09155.1"/>
    </source>
</evidence>